<keyword evidence="3" id="KW-1185">Reference proteome</keyword>
<dbReference type="EMBL" id="JASXSZ010000001">
    <property type="protein sequence ID" value="MDL9978853.1"/>
    <property type="molecule type" value="Genomic_DNA"/>
</dbReference>
<protein>
    <submittedName>
        <fullName evidence="2">Tail fiber domain-containing protein</fullName>
    </submittedName>
</protein>
<organism evidence="2 3">
    <name type="scientific">Microbacterium candidum</name>
    <dbReference type="NCBI Taxonomy" id="3041922"/>
    <lineage>
        <taxon>Bacteria</taxon>
        <taxon>Bacillati</taxon>
        <taxon>Actinomycetota</taxon>
        <taxon>Actinomycetes</taxon>
        <taxon>Micrococcales</taxon>
        <taxon>Microbacteriaceae</taxon>
        <taxon>Microbacterium</taxon>
    </lineage>
</organism>
<evidence type="ECO:0000313" key="2">
    <source>
        <dbReference type="EMBL" id="MDL9978853.1"/>
    </source>
</evidence>
<comment type="caution">
    <text evidence="2">The sequence shown here is derived from an EMBL/GenBank/DDBJ whole genome shotgun (WGS) entry which is preliminary data.</text>
</comment>
<dbReference type="Proteomes" id="UP001235064">
    <property type="component" value="Unassembled WGS sequence"/>
</dbReference>
<evidence type="ECO:0000313" key="3">
    <source>
        <dbReference type="Proteomes" id="UP001235064"/>
    </source>
</evidence>
<accession>A0ABT7MWP3</accession>
<reference evidence="2 3" key="1">
    <citation type="submission" date="2023-06" db="EMBL/GenBank/DDBJ databases">
        <title>Microbacterium sp. nov., isolated from a waste landfill.</title>
        <authorList>
            <person name="Wen W."/>
        </authorList>
    </citation>
    <scope>NUCLEOTIDE SEQUENCE [LARGE SCALE GENOMIC DNA]</scope>
    <source>
        <strain evidence="2 3">ASV49</strain>
    </source>
</reference>
<name>A0ABT7MWP3_9MICO</name>
<gene>
    <name evidence="2" type="ORF">QSV35_05890</name>
</gene>
<feature type="domain" description="Peptidase S74" evidence="1">
    <location>
        <begin position="126"/>
        <end position="227"/>
    </location>
</feature>
<proteinExistence type="predicted"/>
<evidence type="ECO:0000259" key="1">
    <source>
        <dbReference type="PROSITE" id="PS51688"/>
    </source>
</evidence>
<dbReference type="Pfam" id="PF13884">
    <property type="entry name" value="Peptidase_S74"/>
    <property type="match status" value="1"/>
</dbReference>
<sequence>MMKLLGTALANTIATEINRTRDYIAQKLASLTATTLKTNGVSGAGTSNAQADIEYLQDEIDADRANITGLQGTVSGHTTQIASKASLGSDVSFGHIFTPAGRSTPVVSSYVAAYLNTDGRIGASPSSRRFKKDIAAWTPDLQALLALQVVTYRYRATLFDTSDPNRKAPPLEVGVIAEDLDALGLYWLVVYDDDGLPFAVHYDKIALALAPLIQDHEARLTALEDKP</sequence>
<dbReference type="PROSITE" id="PS51688">
    <property type="entry name" value="ICA"/>
    <property type="match status" value="1"/>
</dbReference>
<dbReference type="InterPro" id="IPR030392">
    <property type="entry name" value="S74_ICA"/>
</dbReference>